<dbReference type="PRINTS" id="PR00337">
    <property type="entry name" value="LEUILEVALBP"/>
</dbReference>
<dbReference type="InterPro" id="IPR028081">
    <property type="entry name" value="Leu-bd"/>
</dbReference>
<evidence type="ECO:0000313" key="7">
    <source>
        <dbReference type="Proteomes" id="UP000675920"/>
    </source>
</evidence>
<keyword evidence="3 5" id="KW-0732">Signal</keyword>
<evidence type="ECO:0000313" key="8">
    <source>
        <dbReference type="RefSeq" id="WP_028310854.1"/>
    </source>
</evidence>
<evidence type="ECO:0000259" key="6">
    <source>
        <dbReference type="Pfam" id="PF13458"/>
    </source>
</evidence>
<dbReference type="RefSeq" id="WP_028310854.1">
    <property type="nucleotide sequence ID" value="NZ_AXWS01000008.1"/>
</dbReference>
<sequence length="395" mass="42421">MNQPNMLRRAALALAIALPLAAGAQTKEPLRIGAVSSQSGVFAQQGQETLRAIQFAVDEANAKGGVDGHPVTVQIADDEGTPEAGRRVAEKLARDGNRFLIGAIPSSISLAIGQNLDRWDAMYVSVLSKSDKLTGDSCKPRLFRANHSDAMDLAMMGEWLKSQKETNFAVLVADYVWGRDSAEFFGKTVKGQGKTVSLELFAPMGTKDFSPYIAQLKASKAQAVWVALTGRDAIAFAKQAAEFGLNGSMRVIGHAYIFDYLIKATGNTTDGVWGNIGYGPEIDTPMNKAFVAGWQKQFGRTPTENEGQAYNGVQLIFAGVRKADSVKPAEVAAALRGLSLDTVYGPAVVRAEDNQLLIPNYVGRVKTVGGELKPAIEQRYDRGIAPPASDKCRLL</sequence>
<dbReference type="OrthoDB" id="8766630at2"/>
<dbReference type="PANTHER" id="PTHR30483:SF6">
    <property type="entry name" value="PERIPLASMIC BINDING PROTEIN OF ABC TRANSPORTER FOR NATURAL AMINO ACIDS"/>
    <property type="match status" value="1"/>
</dbReference>
<comment type="similarity">
    <text evidence="1">Belongs to the leucine-binding protein family.</text>
</comment>
<proteinExistence type="inferred from homology"/>
<keyword evidence="4" id="KW-0029">Amino-acid transport</keyword>
<dbReference type="PANTHER" id="PTHR30483">
    <property type="entry name" value="LEUCINE-SPECIFIC-BINDING PROTEIN"/>
    <property type="match status" value="1"/>
</dbReference>
<feature type="signal peptide" evidence="5">
    <location>
        <begin position="1"/>
        <end position="24"/>
    </location>
</feature>
<name>A0A8B6X3B2_9BURK</name>
<dbReference type="CDD" id="cd19989">
    <property type="entry name" value="PBP1_SBP-like"/>
    <property type="match status" value="1"/>
</dbReference>
<evidence type="ECO:0000256" key="3">
    <source>
        <dbReference type="ARBA" id="ARBA00022729"/>
    </source>
</evidence>
<dbReference type="Pfam" id="PF13458">
    <property type="entry name" value="Peripla_BP_6"/>
    <property type="match status" value="1"/>
</dbReference>
<keyword evidence="2" id="KW-0813">Transport</keyword>
<dbReference type="InterPro" id="IPR051010">
    <property type="entry name" value="BCAA_transport"/>
</dbReference>
<reference evidence="8" key="1">
    <citation type="submission" date="2025-08" db="UniProtKB">
        <authorList>
            <consortium name="RefSeq"/>
        </authorList>
    </citation>
    <scope>IDENTIFICATION</scope>
</reference>
<feature type="chain" id="PRO_5034614401" evidence="5">
    <location>
        <begin position="25"/>
        <end position="395"/>
    </location>
</feature>
<protein>
    <submittedName>
        <fullName evidence="8">ABC transporter substrate-binding protein</fullName>
    </submittedName>
</protein>
<dbReference type="Gene3D" id="3.40.50.2300">
    <property type="match status" value="2"/>
</dbReference>
<organism evidence="7 8">
    <name type="scientific">Derxia gummosa DSM 723</name>
    <dbReference type="NCBI Taxonomy" id="1121388"/>
    <lineage>
        <taxon>Bacteria</taxon>
        <taxon>Pseudomonadati</taxon>
        <taxon>Pseudomonadota</taxon>
        <taxon>Betaproteobacteria</taxon>
        <taxon>Burkholderiales</taxon>
        <taxon>Alcaligenaceae</taxon>
        <taxon>Derxia</taxon>
    </lineage>
</organism>
<dbReference type="Proteomes" id="UP000675920">
    <property type="component" value="Unplaced"/>
</dbReference>
<evidence type="ECO:0000256" key="2">
    <source>
        <dbReference type="ARBA" id="ARBA00022448"/>
    </source>
</evidence>
<dbReference type="AlphaFoldDB" id="A0A8B6X3B2"/>
<dbReference type="InterPro" id="IPR028082">
    <property type="entry name" value="Peripla_BP_I"/>
</dbReference>
<dbReference type="SUPFAM" id="SSF53822">
    <property type="entry name" value="Periplasmic binding protein-like I"/>
    <property type="match status" value="1"/>
</dbReference>
<dbReference type="GO" id="GO:0006865">
    <property type="term" value="P:amino acid transport"/>
    <property type="evidence" value="ECO:0007669"/>
    <property type="project" value="UniProtKB-KW"/>
</dbReference>
<accession>A0A8B6X3B2</accession>
<evidence type="ECO:0000256" key="4">
    <source>
        <dbReference type="ARBA" id="ARBA00022970"/>
    </source>
</evidence>
<evidence type="ECO:0000256" key="5">
    <source>
        <dbReference type="SAM" id="SignalP"/>
    </source>
</evidence>
<dbReference type="InterPro" id="IPR000709">
    <property type="entry name" value="Leu_Ile_Val-bd"/>
</dbReference>
<feature type="domain" description="Leucine-binding protein" evidence="6">
    <location>
        <begin position="29"/>
        <end position="366"/>
    </location>
</feature>
<evidence type="ECO:0000256" key="1">
    <source>
        <dbReference type="ARBA" id="ARBA00010062"/>
    </source>
</evidence>
<keyword evidence="7" id="KW-1185">Reference proteome</keyword>